<name>A0ABU8HA11_9BACI</name>
<dbReference type="PANTHER" id="PTHR30532:SF21">
    <property type="entry name" value="SIDEROPHORE-BINDING LIPOPROTEIN YFIY-RELATED"/>
    <property type="match status" value="1"/>
</dbReference>
<keyword evidence="4 7" id="KW-0732">Signal</keyword>
<keyword evidence="3" id="KW-0813">Transport</keyword>
<evidence type="ECO:0000256" key="5">
    <source>
        <dbReference type="ARBA" id="ARBA00023139"/>
    </source>
</evidence>
<gene>
    <name evidence="9" type="ORF">WAK64_02800</name>
</gene>
<dbReference type="InterPro" id="IPR002491">
    <property type="entry name" value="ABC_transptr_periplasmic_BD"/>
</dbReference>
<accession>A0ABU8HA11</accession>
<evidence type="ECO:0000256" key="6">
    <source>
        <dbReference type="ARBA" id="ARBA00023288"/>
    </source>
</evidence>
<keyword evidence="6" id="KW-0449">Lipoprotein</keyword>
<sequence length="326" mass="36511">MFKKKLSFTLSVLGILTLLLLAACSEATEDATKVEGDKGDEKNTSYMVTHAMGSTEIKETPKKIVVLTNESTEALLALDVKPIGAVQSWEGDPWYDHIKGDMDGVEVVGNETEVNIERIIELKPDLIIGNKIRQEAIYDKLEKIAPTIFSEDLSGDWKVNFDLYAKAVNLEEKGQEVMNNFDQHVLDVKESLGDNVNKEISVVRFSSRPTRIYYTDSFSGVIFEQLGFKRAAHQEKLFTEDNKMGNFAVEVGKELIPEMDADAIFYFTYTDAAAVEEEWINDPLWKNLNAVQSGNVYKVNDTIWNTAGGVIAANTMLEDIKTIFAE</sequence>
<comment type="similarity">
    <text evidence="2">Belongs to the bacterial solute-binding protein 8 family.</text>
</comment>
<proteinExistence type="inferred from homology"/>
<dbReference type="Gene3D" id="3.40.50.1980">
    <property type="entry name" value="Nitrogenase molybdenum iron protein domain"/>
    <property type="match status" value="2"/>
</dbReference>
<dbReference type="RefSeq" id="WP_336585424.1">
    <property type="nucleotide sequence ID" value="NZ_JBBAXC010000002.1"/>
</dbReference>
<dbReference type="SUPFAM" id="SSF53807">
    <property type="entry name" value="Helical backbone' metal receptor"/>
    <property type="match status" value="1"/>
</dbReference>
<organism evidence="9 10">
    <name type="scientific">Bacillus spongiae</name>
    <dbReference type="NCBI Taxonomy" id="2683610"/>
    <lineage>
        <taxon>Bacteria</taxon>
        <taxon>Bacillati</taxon>
        <taxon>Bacillota</taxon>
        <taxon>Bacilli</taxon>
        <taxon>Bacillales</taxon>
        <taxon>Bacillaceae</taxon>
        <taxon>Bacillus</taxon>
    </lineage>
</organism>
<dbReference type="PROSITE" id="PS50983">
    <property type="entry name" value="FE_B12_PBP"/>
    <property type="match status" value="1"/>
</dbReference>
<evidence type="ECO:0000256" key="7">
    <source>
        <dbReference type="SAM" id="SignalP"/>
    </source>
</evidence>
<evidence type="ECO:0000259" key="8">
    <source>
        <dbReference type="PROSITE" id="PS50983"/>
    </source>
</evidence>
<reference evidence="9 10" key="1">
    <citation type="journal article" date="2018" name="J. Microbiol.">
        <title>Bacillus spongiae sp. nov., isolated from sponge of Jeju Island.</title>
        <authorList>
            <person name="Lee G.E."/>
            <person name="Im W.T."/>
            <person name="Park J.S."/>
        </authorList>
    </citation>
    <scope>NUCLEOTIDE SEQUENCE [LARGE SCALE GENOMIC DNA]</scope>
    <source>
        <strain evidence="9 10">135PIL107-10</strain>
    </source>
</reference>
<dbReference type="Proteomes" id="UP001312865">
    <property type="component" value="Unassembled WGS sequence"/>
</dbReference>
<dbReference type="CDD" id="cd01146">
    <property type="entry name" value="FhuD"/>
    <property type="match status" value="1"/>
</dbReference>
<evidence type="ECO:0000256" key="1">
    <source>
        <dbReference type="ARBA" id="ARBA00004193"/>
    </source>
</evidence>
<feature type="chain" id="PRO_5047377737" evidence="7">
    <location>
        <begin position="28"/>
        <end position="326"/>
    </location>
</feature>
<dbReference type="EMBL" id="JBBAXC010000002">
    <property type="protein sequence ID" value="MEI5905997.1"/>
    <property type="molecule type" value="Genomic_DNA"/>
</dbReference>
<comment type="caution">
    <text evidence="9">The sequence shown here is derived from an EMBL/GenBank/DDBJ whole genome shotgun (WGS) entry which is preliminary data.</text>
</comment>
<evidence type="ECO:0000313" key="9">
    <source>
        <dbReference type="EMBL" id="MEI5905997.1"/>
    </source>
</evidence>
<dbReference type="Pfam" id="PF01497">
    <property type="entry name" value="Peripla_BP_2"/>
    <property type="match status" value="1"/>
</dbReference>
<dbReference type="InterPro" id="IPR051313">
    <property type="entry name" value="Bact_iron-sidero_bind"/>
</dbReference>
<evidence type="ECO:0000256" key="2">
    <source>
        <dbReference type="ARBA" id="ARBA00008814"/>
    </source>
</evidence>
<evidence type="ECO:0000313" key="10">
    <source>
        <dbReference type="Proteomes" id="UP001312865"/>
    </source>
</evidence>
<dbReference type="PANTHER" id="PTHR30532">
    <property type="entry name" value="IRON III DICITRATE-BINDING PERIPLASMIC PROTEIN"/>
    <property type="match status" value="1"/>
</dbReference>
<feature type="domain" description="Fe/B12 periplasmic-binding" evidence="8">
    <location>
        <begin position="63"/>
        <end position="326"/>
    </location>
</feature>
<feature type="signal peptide" evidence="7">
    <location>
        <begin position="1"/>
        <end position="27"/>
    </location>
</feature>
<comment type="subcellular location">
    <subcellularLocation>
        <location evidence="1">Cell membrane</location>
        <topology evidence="1">Lipid-anchor</topology>
    </subcellularLocation>
</comment>
<evidence type="ECO:0000256" key="3">
    <source>
        <dbReference type="ARBA" id="ARBA00022448"/>
    </source>
</evidence>
<evidence type="ECO:0000256" key="4">
    <source>
        <dbReference type="ARBA" id="ARBA00022729"/>
    </source>
</evidence>
<protein>
    <submittedName>
        <fullName evidence="9">Iron-siderophore ABC transporter substrate-binding protein</fullName>
    </submittedName>
</protein>
<dbReference type="PROSITE" id="PS51257">
    <property type="entry name" value="PROKAR_LIPOPROTEIN"/>
    <property type="match status" value="1"/>
</dbReference>
<keyword evidence="5" id="KW-0564">Palmitate</keyword>
<keyword evidence="10" id="KW-1185">Reference proteome</keyword>